<sequence length="73" mass="8388">MTTCRASKRAVTTPEFDMGAHVWTFKPKTIRPFSERISPTIPNEYARRFKVERNNVKEDTLTNPKRSGAPAFC</sequence>
<keyword evidence="2" id="KW-1185">Reference proteome</keyword>
<dbReference type="Proteomes" id="UP001307889">
    <property type="component" value="Chromosome 3"/>
</dbReference>
<dbReference type="EMBL" id="AP028911">
    <property type="protein sequence ID" value="BES92039.1"/>
    <property type="molecule type" value="Genomic_DNA"/>
</dbReference>
<protein>
    <submittedName>
        <fullName evidence="1">Uncharacterized protein</fullName>
    </submittedName>
</protein>
<reference evidence="1 2" key="1">
    <citation type="submission" date="2023-09" db="EMBL/GenBank/DDBJ databases">
        <title>Nesidiocoris tenuis whole genome shotgun sequence.</title>
        <authorList>
            <person name="Shibata T."/>
            <person name="Shimoda M."/>
            <person name="Kobayashi T."/>
            <person name="Uehara T."/>
        </authorList>
    </citation>
    <scope>NUCLEOTIDE SEQUENCE [LARGE SCALE GENOMIC DNA]</scope>
    <source>
        <strain evidence="1 2">Japan</strain>
    </source>
</reference>
<evidence type="ECO:0000313" key="2">
    <source>
        <dbReference type="Proteomes" id="UP001307889"/>
    </source>
</evidence>
<proteinExistence type="predicted"/>
<organism evidence="1 2">
    <name type="scientific">Nesidiocoris tenuis</name>
    <dbReference type="NCBI Taxonomy" id="355587"/>
    <lineage>
        <taxon>Eukaryota</taxon>
        <taxon>Metazoa</taxon>
        <taxon>Ecdysozoa</taxon>
        <taxon>Arthropoda</taxon>
        <taxon>Hexapoda</taxon>
        <taxon>Insecta</taxon>
        <taxon>Pterygota</taxon>
        <taxon>Neoptera</taxon>
        <taxon>Paraneoptera</taxon>
        <taxon>Hemiptera</taxon>
        <taxon>Heteroptera</taxon>
        <taxon>Panheteroptera</taxon>
        <taxon>Cimicomorpha</taxon>
        <taxon>Miridae</taxon>
        <taxon>Dicyphina</taxon>
        <taxon>Nesidiocoris</taxon>
    </lineage>
</organism>
<gene>
    <name evidence="1" type="ORF">NTJ_04847</name>
</gene>
<accession>A0ABN7ALD7</accession>
<evidence type="ECO:0000313" key="1">
    <source>
        <dbReference type="EMBL" id="BES92039.1"/>
    </source>
</evidence>
<name>A0ABN7ALD7_9HEMI</name>